<dbReference type="InterPro" id="IPR022595">
    <property type="entry name" value="Enc34_ssDNA-bd"/>
</dbReference>
<sequence>MKVITGKVRFSYANVWEPKSINGGDPKYSVSLIIPKADKVTINKVKEAIEAAKKEGISKLGGSIPDNLKMPLRDGDVDRVEEEAYKDSYFINANSSTKPGIVDKNVQTITDKSEFYSGCYGRASITFYAYNVDGNKGIACGLENLQKLEDGESLGGHSRAEDDFNAASDNFLD</sequence>
<dbReference type="EMBL" id="CP020953">
    <property type="protein sequence ID" value="AWI03481.1"/>
    <property type="molecule type" value="Genomic_DNA"/>
</dbReference>
<keyword evidence="3" id="KW-1185">Reference proteome</keyword>
<dbReference type="RefSeq" id="WP_032079003.1">
    <property type="nucleotide sequence ID" value="NZ_CP020953.1"/>
</dbReference>
<dbReference type="SUPFAM" id="SSF50249">
    <property type="entry name" value="Nucleic acid-binding proteins"/>
    <property type="match status" value="1"/>
</dbReference>
<accession>A0A2U8DM45</accession>
<dbReference type="AlphaFoldDB" id="A0A2U8DM45"/>
<dbReference type="Pfam" id="PF10991">
    <property type="entry name" value="Enc34_ssDNA-bd"/>
    <property type="match status" value="1"/>
</dbReference>
<name>A0A2U8DM45_9CLOT</name>
<dbReference type="InterPro" id="IPR012340">
    <property type="entry name" value="NA-bd_OB-fold"/>
</dbReference>
<evidence type="ECO:0000313" key="3">
    <source>
        <dbReference type="Proteomes" id="UP000244910"/>
    </source>
</evidence>
<dbReference type="Gene3D" id="2.40.50.140">
    <property type="entry name" value="Nucleic acid-binding proteins"/>
    <property type="match status" value="1"/>
</dbReference>
<proteinExistence type="predicted"/>
<evidence type="ECO:0000256" key="1">
    <source>
        <dbReference type="SAM" id="MobiDB-lite"/>
    </source>
</evidence>
<feature type="region of interest" description="Disordered" evidence="1">
    <location>
        <begin position="153"/>
        <end position="173"/>
    </location>
</feature>
<gene>
    <name evidence="2" type="ORF">B9W14_02935</name>
</gene>
<dbReference type="KEGG" id="cdrk:B9W14_02935"/>
<organism evidence="2 3">
    <name type="scientific">Clostridium drakei</name>
    <dbReference type="NCBI Taxonomy" id="332101"/>
    <lineage>
        <taxon>Bacteria</taxon>
        <taxon>Bacillati</taxon>
        <taxon>Bacillota</taxon>
        <taxon>Clostridia</taxon>
        <taxon>Eubacteriales</taxon>
        <taxon>Clostridiaceae</taxon>
        <taxon>Clostridium</taxon>
    </lineage>
</organism>
<dbReference type="OrthoDB" id="9786575at2"/>
<protein>
    <recommendedName>
        <fullName evidence="4">Phage protein</fullName>
    </recommendedName>
</protein>
<dbReference type="Proteomes" id="UP000244910">
    <property type="component" value="Chromosome"/>
</dbReference>
<reference evidence="3" key="1">
    <citation type="submission" date="2017-04" db="EMBL/GenBank/DDBJ databases">
        <authorList>
            <person name="Song Y."/>
            <person name="Cho B.-K."/>
        </authorList>
    </citation>
    <scope>NUCLEOTIDE SEQUENCE [LARGE SCALE GENOMIC DNA]</scope>
    <source>
        <strain evidence="3">SL1</strain>
    </source>
</reference>
<evidence type="ECO:0008006" key="4">
    <source>
        <dbReference type="Google" id="ProtNLM"/>
    </source>
</evidence>
<evidence type="ECO:0000313" key="2">
    <source>
        <dbReference type="EMBL" id="AWI03481.1"/>
    </source>
</evidence>